<evidence type="ECO:0000256" key="9">
    <source>
        <dbReference type="ARBA" id="ARBA00022884"/>
    </source>
</evidence>
<evidence type="ECO:0000256" key="2">
    <source>
        <dbReference type="ARBA" id="ARBA00022490"/>
    </source>
</evidence>
<dbReference type="InterPro" id="IPR002314">
    <property type="entry name" value="aa-tRNA-synt_IIb"/>
</dbReference>
<dbReference type="InterPro" id="IPR012947">
    <property type="entry name" value="tRNA_SAD"/>
</dbReference>
<dbReference type="GO" id="GO:0006435">
    <property type="term" value="P:threonyl-tRNA aminoacylation"/>
    <property type="evidence" value="ECO:0007669"/>
    <property type="project" value="UniProtKB-UniRule"/>
</dbReference>
<dbReference type="InterPro" id="IPR002320">
    <property type="entry name" value="Thr-tRNA-ligase_IIa"/>
</dbReference>
<dbReference type="Pfam" id="PF07973">
    <property type="entry name" value="tRNA_SAD"/>
    <property type="match status" value="1"/>
</dbReference>
<keyword evidence="6 13" id="KW-0547">Nucleotide-binding</keyword>
<comment type="subcellular location">
    <subcellularLocation>
        <location evidence="13">Cytoplasm</location>
    </subcellularLocation>
</comment>
<dbReference type="PROSITE" id="PS50862">
    <property type="entry name" value="AA_TRNA_LIGASE_II"/>
    <property type="match status" value="1"/>
</dbReference>
<evidence type="ECO:0000256" key="1">
    <source>
        <dbReference type="ARBA" id="ARBA00008226"/>
    </source>
</evidence>
<dbReference type="Gene3D" id="3.30.930.10">
    <property type="entry name" value="Bira Bifunctional Protein, Domain 2"/>
    <property type="match status" value="1"/>
</dbReference>
<dbReference type="FunFam" id="3.10.20.30:FF:000005">
    <property type="entry name" value="Threonine--tRNA ligase"/>
    <property type="match status" value="1"/>
</dbReference>
<keyword evidence="9 13" id="KW-0694">RNA-binding</keyword>
<dbReference type="RefSeq" id="WP_273377547.1">
    <property type="nucleotide sequence ID" value="NZ_JACSIR010000030.1"/>
</dbReference>
<dbReference type="InterPro" id="IPR047246">
    <property type="entry name" value="ThrRS_anticodon"/>
</dbReference>
<keyword evidence="11 13" id="KW-0030">Aminoacyl-tRNA synthetase</keyword>
<dbReference type="SUPFAM" id="SSF55681">
    <property type="entry name" value="Class II aaRS and biotin synthetases"/>
    <property type="match status" value="1"/>
</dbReference>
<evidence type="ECO:0000313" key="17">
    <source>
        <dbReference type="Proteomes" id="UP000732377"/>
    </source>
</evidence>
<evidence type="ECO:0000259" key="15">
    <source>
        <dbReference type="PROSITE" id="PS51880"/>
    </source>
</evidence>
<keyword evidence="2 13" id="KW-0963">Cytoplasm</keyword>
<feature type="binding site" evidence="13">
    <location>
        <position position="512"/>
    </location>
    <ligand>
        <name>Zn(2+)</name>
        <dbReference type="ChEBI" id="CHEBI:29105"/>
        <note>catalytic</note>
    </ligand>
</feature>
<comment type="cofactor">
    <cofactor evidence="13">
        <name>Zn(2+)</name>
        <dbReference type="ChEBI" id="CHEBI:29105"/>
    </cofactor>
    <text evidence="13">Binds 1 zinc ion per subunit.</text>
</comment>
<comment type="caution">
    <text evidence="16">The sequence shown here is derived from an EMBL/GenBank/DDBJ whole genome shotgun (WGS) entry which is preliminary data.</text>
</comment>
<dbReference type="PANTHER" id="PTHR11451">
    <property type="entry name" value="THREONINE-TRNA LIGASE"/>
    <property type="match status" value="1"/>
</dbReference>
<feature type="domain" description="Aminoacyl-transfer RNA synthetases class-II family profile" evidence="14">
    <location>
        <begin position="233"/>
        <end position="535"/>
    </location>
</feature>
<dbReference type="CDD" id="cd00771">
    <property type="entry name" value="ThrRS_core"/>
    <property type="match status" value="1"/>
</dbReference>
<dbReference type="CDD" id="cd00860">
    <property type="entry name" value="ThrRS_anticodon"/>
    <property type="match status" value="1"/>
</dbReference>
<dbReference type="Gene3D" id="3.30.980.10">
    <property type="entry name" value="Threonyl-trna Synthetase, Chain A, domain 2"/>
    <property type="match status" value="1"/>
</dbReference>
<evidence type="ECO:0000256" key="11">
    <source>
        <dbReference type="ARBA" id="ARBA00023146"/>
    </source>
</evidence>
<dbReference type="GO" id="GO:0046872">
    <property type="term" value="F:metal ion binding"/>
    <property type="evidence" value="ECO:0007669"/>
    <property type="project" value="UniProtKB-KW"/>
</dbReference>
<keyword evidence="10 13" id="KW-0648">Protein biosynthesis</keyword>
<dbReference type="PANTHER" id="PTHR11451:SF44">
    <property type="entry name" value="THREONINE--TRNA LIGASE, CHLOROPLASTIC_MITOCHONDRIAL 2"/>
    <property type="match status" value="1"/>
</dbReference>
<sequence>MSSVVHVTLPDGSVREYPQGITIAEAVAQIGPRLAKAALAAKVDGRLVDLSARLEKDCTLQVLTFKDEEGREVFRHTSTHIMAQAVKRLFPEAKLTVGPPLENSFYYDFDLPRPLTPEDLEKIEAEMAKIVEADYPIVRQEVDREEAKRFFAERGEDYKVLLVDKIPEDEVVSIYTQGEFTDLCVGPHLPSTGRVKAFKLLSVAGAYWEGNQANKQLQRVYGTSFESKKDLEDYLFRLEEARRRDHRRLGPELGLYRFEEVAPGFAFWLDKGYRLYRELENWSRKLQEARGYEEVSTPWIVSSKLYETSGHWQHYRQNMFEIRAEDQDFATKPMNCPCHCVLYKSQIRSYRDLPLKIAEYGPLSRFEASGTLHGLLRVRGFHQDDAHLFVRPDQIEEQIREVIGLVDTIYGTLGLEYEIKLSTRPEDFMGDIELWNEAEAALARALDGMGRSYKLNPGDGAFYGPKLDFDVTDALGRKWQCATVQLDFQLPIKFDLTYIGEDGKEHRPVMIHRAIMGTLERFIGILTEHYAGNFPLWMAPVQARVLPITDRHHAYAGEVVAKLQEAGLRVEGDYRNEKVGYKIREAELQKIPFILVVGDKEAEAGAVAVRRRGMKDLGPMPLADFLALAQSEIASKAMDEACRKAASGTRD</sequence>
<dbReference type="CDD" id="cd01667">
    <property type="entry name" value="TGS_ThrRS"/>
    <property type="match status" value="1"/>
</dbReference>
<dbReference type="InterPro" id="IPR012675">
    <property type="entry name" value="Beta-grasp_dom_sf"/>
</dbReference>
<dbReference type="PROSITE" id="PS51880">
    <property type="entry name" value="TGS"/>
    <property type="match status" value="1"/>
</dbReference>
<dbReference type="InterPro" id="IPR012676">
    <property type="entry name" value="TGS-like"/>
</dbReference>
<comment type="similarity">
    <text evidence="1 13">Belongs to the class-II aminoacyl-tRNA synthetase family.</text>
</comment>
<organism evidence="16 17">
    <name type="scientific">Symbiobacterium thermophilum</name>
    <dbReference type="NCBI Taxonomy" id="2734"/>
    <lineage>
        <taxon>Bacteria</taxon>
        <taxon>Bacillati</taxon>
        <taxon>Bacillota</taxon>
        <taxon>Clostridia</taxon>
        <taxon>Eubacteriales</taxon>
        <taxon>Symbiobacteriaceae</taxon>
        <taxon>Symbiobacterium</taxon>
    </lineage>
</organism>
<keyword evidence="3 13" id="KW-0820">tRNA-binding</keyword>
<dbReference type="InterPro" id="IPR004095">
    <property type="entry name" value="TGS"/>
</dbReference>
<proteinExistence type="inferred from homology"/>
<dbReference type="Pfam" id="PF02824">
    <property type="entry name" value="TGS"/>
    <property type="match status" value="1"/>
</dbReference>
<dbReference type="InterPro" id="IPR006195">
    <property type="entry name" value="aa-tRNA-synth_II"/>
</dbReference>
<dbReference type="Pfam" id="PF00587">
    <property type="entry name" value="tRNA-synt_2b"/>
    <property type="match status" value="1"/>
</dbReference>
<dbReference type="AlphaFoldDB" id="A0A953HZM3"/>
<accession>A0A953HZM3</accession>
<dbReference type="InterPro" id="IPR033728">
    <property type="entry name" value="ThrRS_core"/>
</dbReference>
<dbReference type="NCBIfam" id="TIGR00418">
    <property type="entry name" value="thrS"/>
    <property type="match status" value="1"/>
</dbReference>
<comment type="subunit">
    <text evidence="13">Homodimer.</text>
</comment>
<dbReference type="Gene3D" id="3.40.50.800">
    <property type="entry name" value="Anticodon-binding domain"/>
    <property type="match status" value="1"/>
</dbReference>
<dbReference type="GO" id="GO:0140096">
    <property type="term" value="F:catalytic activity, acting on a protein"/>
    <property type="evidence" value="ECO:0007669"/>
    <property type="project" value="UniProtKB-ARBA"/>
</dbReference>
<feature type="binding site" evidence="13">
    <location>
        <position position="336"/>
    </location>
    <ligand>
        <name>Zn(2+)</name>
        <dbReference type="ChEBI" id="CHEBI:29105"/>
        <note>catalytic</note>
    </ligand>
</feature>
<dbReference type="GO" id="GO:0005524">
    <property type="term" value="F:ATP binding"/>
    <property type="evidence" value="ECO:0007669"/>
    <property type="project" value="UniProtKB-UniRule"/>
</dbReference>
<dbReference type="GO" id="GO:0016740">
    <property type="term" value="F:transferase activity"/>
    <property type="evidence" value="ECO:0007669"/>
    <property type="project" value="UniProtKB-ARBA"/>
</dbReference>
<keyword evidence="4 13" id="KW-0436">Ligase</keyword>
<dbReference type="GO" id="GO:0000049">
    <property type="term" value="F:tRNA binding"/>
    <property type="evidence" value="ECO:0007669"/>
    <property type="project" value="UniProtKB-KW"/>
</dbReference>
<dbReference type="InterPro" id="IPR018163">
    <property type="entry name" value="Thr/Ala-tRNA-synth_IIc_edit"/>
</dbReference>
<dbReference type="InterPro" id="IPR036621">
    <property type="entry name" value="Anticodon-bd_dom_sf"/>
</dbReference>
<dbReference type="Proteomes" id="UP000732377">
    <property type="component" value="Unassembled WGS sequence"/>
</dbReference>
<evidence type="ECO:0000256" key="3">
    <source>
        <dbReference type="ARBA" id="ARBA00022555"/>
    </source>
</evidence>
<evidence type="ECO:0000256" key="12">
    <source>
        <dbReference type="ARBA" id="ARBA00049515"/>
    </source>
</evidence>
<keyword evidence="5 13" id="KW-0479">Metal-binding</keyword>
<comment type="catalytic activity">
    <reaction evidence="12 13">
        <text>tRNA(Thr) + L-threonine + ATP = L-threonyl-tRNA(Thr) + AMP + diphosphate + H(+)</text>
        <dbReference type="Rhea" id="RHEA:24624"/>
        <dbReference type="Rhea" id="RHEA-COMP:9670"/>
        <dbReference type="Rhea" id="RHEA-COMP:9704"/>
        <dbReference type="ChEBI" id="CHEBI:15378"/>
        <dbReference type="ChEBI" id="CHEBI:30616"/>
        <dbReference type="ChEBI" id="CHEBI:33019"/>
        <dbReference type="ChEBI" id="CHEBI:57926"/>
        <dbReference type="ChEBI" id="CHEBI:78442"/>
        <dbReference type="ChEBI" id="CHEBI:78534"/>
        <dbReference type="ChEBI" id="CHEBI:456215"/>
        <dbReference type="EC" id="6.1.1.3"/>
    </reaction>
</comment>
<dbReference type="InterPro" id="IPR045864">
    <property type="entry name" value="aa-tRNA-synth_II/BPL/LPL"/>
</dbReference>
<dbReference type="EMBL" id="PIUK01000005">
    <property type="protein sequence ID" value="MBY6274860.1"/>
    <property type="molecule type" value="Genomic_DNA"/>
</dbReference>
<dbReference type="GO" id="GO:0004829">
    <property type="term" value="F:threonine-tRNA ligase activity"/>
    <property type="evidence" value="ECO:0007669"/>
    <property type="project" value="UniProtKB-UniRule"/>
</dbReference>
<keyword evidence="7 13" id="KW-0862">Zinc</keyword>
<evidence type="ECO:0000256" key="6">
    <source>
        <dbReference type="ARBA" id="ARBA00022741"/>
    </source>
</evidence>
<evidence type="ECO:0000256" key="13">
    <source>
        <dbReference type="HAMAP-Rule" id="MF_00184"/>
    </source>
</evidence>
<dbReference type="Gene3D" id="3.10.20.30">
    <property type="match status" value="1"/>
</dbReference>
<dbReference type="FunFam" id="3.30.54.20:FF:000002">
    <property type="entry name" value="Threonine--tRNA ligase"/>
    <property type="match status" value="1"/>
</dbReference>
<reference evidence="16" key="1">
    <citation type="submission" date="2017-11" db="EMBL/GenBank/DDBJ databases">
        <title>Three new genomes from thermophilic consortium.</title>
        <authorList>
            <person name="Quaggio R."/>
            <person name="Amgarten D."/>
            <person name="Setubal J.C."/>
        </authorList>
    </citation>
    <scope>NUCLEOTIDE SEQUENCE</scope>
    <source>
        <strain evidence="16">ZCTH01-B2</strain>
    </source>
</reference>
<dbReference type="SUPFAM" id="SSF55186">
    <property type="entry name" value="ThrRS/AlaRS common domain"/>
    <property type="match status" value="1"/>
</dbReference>
<feature type="binding site" evidence="13">
    <location>
        <position position="387"/>
    </location>
    <ligand>
        <name>Zn(2+)</name>
        <dbReference type="ChEBI" id="CHEBI:29105"/>
        <note>catalytic</note>
    </ligand>
</feature>
<dbReference type="PRINTS" id="PR01047">
    <property type="entry name" value="TRNASYNTHTHR"/>
</dbReference>
<keyword evidence="8 13" id="KW-0067">ATP-binding</keyword>
<evidence type="ECO:0000313" key="16">
    <source>
        <dbReference type="EMBL" id="MBY6274860.1"/>
    </source>
</evidence>
<dbReference type="SUPFAM" id="SSF52954">
    <property type="entry name" value="Class II aaRS ABD-related"/>
    <property type="match status" value="1"/>
</dbReference>
<gene>
    <name evidence="13" type="primary">thrS</name>
    <name evidence="16" type="ORF">CWE10_01380</name>
</gene>
<dbReference type="InterPro" id="IPR004154">
    <property type="entry name" value="Anticodon-bd"/>
</dbReference>
<evidence type="ECO:0000256" key="10">
    <source>
        <dbReference type="ARBA" id="ARBA00022917"/>
    </source>
</evidence>
<evidence type="ECO:0000256" key="5">
    <source>
        <dbReference type="ARBA" id="ARBA00022723"/>
    </source>
</evidence>
<dbReference type="HAMAP" id="MF_00184">
    <property type="entry name" value="Thr_tRNA_synth"/>
    <property type="match status" value="1"/>
</dbReference>
<comment type="caution">
    <text evidence="13">Lacks conserved residue(s) required for the propagation of feature annotation.</text>
</comment>
<dbReference type="FunFam" id="3.30.930.10:FF:000002">
    <property type="entry name" value="Threonine--tRNA ligase"/>
    <property type="match status" value="1"/>
</dbReference>
<name>A0A953HZM3_SYMTR</name>
<dbReference type="Pfam" id="PF03129">
    <property type="entry name" value="HGTP_anticodon"/>
    <property type="match status" value="1"/>
</dbReference>
<dbReference type="SMART" id="SM00863">
    <property type="entry name" value="tRNA_SAD"/>
    <property type="match status" value="1"/>
</dbReference>
<protein>
    <recommendedName>
        <fullName evidence="13">Threonine--tRNA ligase</fullName>
        <ecNumber evidence="13">6.1.1.3</ecNumber>
    </recommendedName>
    <alternativeName>
        <fullName evidence="13">Threonyl-tRNA synthetase</fullName>
        <shortName evidence="13">ThrRS</shortName>
    </alternativeName>
</protein>
<dbReference type="SUPFAM" id="SSF81271">
    <property type="entry name" value="TGS-like"/>
    <property type="match status" value="1"/>
</dbReference>
<feature type="domain" description="TGS" evidence="15">
    <location>
        <begin position="1"/>
        <end position="64"/>
    </location>
</feature>
<evidence type="ECO:0000256" key="7">
    <source>
        <dbReference type="ARBA" id="ARBA00022833"/>
    </source>
</evidence>
<evidence type="ECO:0000256" key="4">
    <source>
        <dbReference type="ARBA" id="ARBA00022598"/>
    </source>
</evidence>
<evidence type="ECO:0000256" key="8">
    <source>
        <dbReference type="ARBA" id="ARBA00022840"/>
    </source>
</evidence>
<dbReference type="GO" id="GO:0005737">
    <property type="term" value="C:cytoplasm"/>
    <property type="evidence" value="ECO:0007669"/>
    <property type="project" value="UniProtKB-SubCell"/>
</dbReference>
<dbReference type="Gene3D" id="3.30.54.20">
    <property type="match status" value="1"/>
</dbReference>
<evidence type="ECO:0000259" key="14">
    <source>
        <dbReference type="PROSITE" id="PS50862"/>
    </source>
</evidence>
<dbReference type="FunFam" id="3.40.50.800:FF:000001">
    <property type="entry name" value="Threonine--tRNA ligase"/>
    <property type="match status" value="1"/>
</dbReference>
<dbReference type="EC" id="6.1.1.3" evidence="13"/>
<dbReference type="FunFam" id="3.30.980.10:FF:000005">
    <property type="entry name" value="Threonyl-tRNA synthetase, mitochondrial"/>
    <property type="match status" value="1"/>
</dbReference>